<dbReference type="Gene3D" id="3.40.50.10490">
    <property type="entry name" value="Glucose-6-phosphate isomerase like protein, domain 1"/>
    <property type="match status" value="1"/>
</dbReference>
<dbReference type="Pfam" id="PF08282">
    <property type="entry name" value="Hydrolase_3"/>
    <property type="match status" value="1"/>
</dbReference>
<protein>
    <recommendedName>
        <fullName evidence="1">SIS domain-containing protein</fullName>
    </recommendedName>
</protein>
<evidence type="ECO:0000313" key="2">
    <source>
        <dbReference type="EMBL" id="GEP94540.1"/>
    </source>
</evidence>
<dbReference type="SUPFAM" id="SSF56784">
    <property type="entry name" value="HAD-like"/>
    <property type="match status" value="1"/>
</dbReference>
<proteinExistence type="predicted"/>
<organism evidence="2 3">
    <name type="scientific">Chitinophaga cymbidii</name>
    <dbReference type="NCBI Taxonomy" id="1096750"/>
    <lineage>
        <taxon>Bacteria</taxon>
        <taxon>Pseudomonadati</taxon>
        <taxon>Bacteroidota</taxon>
        <taxon>Chitinophagia</taxon>
        <taxon>Chitinophagales</taxon>
        <taxon>Chitinophagaceae</taxon>
        <taxon>Chitinophaga</taxon>
    </lineage>
</organism>
<accession>A0A512RFQ6</accession>
<dbReference type="InterPro" id="IPR046348">
    <property type="entry name" value="SIS_dom_sf"/>
</dbReference>
<dbReference type="EMBL" id="BKAU01000001">
    <property type="protein sequence ID" value="GEP94540.1"/>
    <property type="molecule type" value="Genomic_DNA"/>
</dbReference>
<name>A0A512RFQ6_9BACT</name>
<dbReference type="RefSeq" id="WP_146858034.1">
    <property type="nucleotide sequence ID" value="NZ_BKAU01000001.1"/>
</dbReference>
<dbReference type="InterPro" id="IPR023214">
    <property type="entry name" value="HAD_sf"/>
</dbReference>
<dbReference type="Gene3D" id="3.30.1240.10">
    <property type="match status" value="1"/>
</dbReference>
<dbReference type="InterPro" id="IPR036412">
    <property type="entry name" value="HAD-like_sf"/>
</dbReference>
<dbReference type="InterPro" id="IPR001347">
    <property type="entry name" value="SIS_dom"/>
</dbReference>
<dbReference type="PROSITE" id="PS51464">
    <property type="entry name" value="SIS"/>
    <property type="match status" value="1"/>
</dbReference>
<comment type="caution">
    <text evidence="2">The sequence shown here is derived from an EMBL/GenBank/DDBJ whole genome shotgun (WGS) entry which is preliminary data.</text>
</comment>
<keyword evidence="3" id="KW-1185">Reference proteome</keyword>
<gene>
    <name evidence="2" type="ORF">CCY01nite_08000</name>
</gene>
<dbReference type="GO" id="GO:0097367">
    <property type="term" value="F:carbohydrate derivative binding"/>
    <property type="evidence" value="ECO:0007669"/>
    <property type="project" value="InterPro"/>
</dbReference>
<dbReference type="GO" id="GO:1901135">
    <property type="term" value="P:carbohydrate derivative metabolic process"/>
    <property type="evidence" value="ECO:0007669"/>
    <property type="project" value="InterPro"/>
</dbReference>
<reference evidence="2 3" key="1">
    <citation type="submission" date="2019-07" db="EMBL/GenBank/DDBJ databases">
        <title>Whole genome shotgun sequence of Chitinophaga cymbidii NBRC 109752.</title>
        <authorList>
            <person name="Hosoyama A."/>
            <person name="Uohara A."/>
            <person name="Ohji S."/>
            <person name="Ichikawa N."/>
        </authorList>
    </citation>
    <scope>NUCLEOTIDE SEQUENCE [LARGE SCALE GENOMIC DNA]</scope>
    <source>
        <strain evidence="2 3">NBRC 109752</strain>
    </source>
</reference>
<evidence type="ECO:0000259" key="1">
    <source>
        <dbReference type="PROSITE" id="PS51464"/>
    </source>
</evidence>
<dbReference type="Proteomes" id="UP000321436">
    <property type="component" value="Unassembled WGS sequence"/>
</dbReference>
<evidence type="ECO:0000313" key="3">
    <source>
        <dbReference type="Proteomes" id="UP000321436"/>
    </source>
</evidence>
<sequence length="635" mass="70862">MGKPFEKELYKIEDTFQWAINQDISELKSELLYNKLIPLFIVGSGGSLSACQYAAILFQQYGVMAKAVTPLELFYSKNALRNSNILFISASGKNTDILFAYKTAINLEPNRIYSLCMRRNSPLAKLATEISISRHYEFDIPSGKDGFLATNSLISFFSIIYNIFKPTSDSGSLAITDKESFSGLGDFLKKVSPNHTFNILYAGLGYPVAVDIESKLVEAALADVIISDYRNFGHGRHHWFAKRKANSAIIAIVTPEEELIAQKTLSLLPSDIPTLVIRTGYDNSFASIDLLVKSFYFINALGKLQGIDPGRPGVPDYGSKLYNLRYSSLFKEKANFHDIEQIAILRKVKVPSIDELTDAEKTFWKGAYKNFKDTLKNTDFGAIIFDYDGTLCSSSSRYTGINDDVTKGLIKILAKGLVIGIATGRGQSVRNDLHNKIPVKYHSNVIIGYYNCADIGTLNNARLPGKKGTKNVLLEDVFELIKNYSFQEEICPELKPNQVTVEIKNKKNWQKVRSIIIDLVLSKNYLGIQILESSHSIDIIDQASTCKLNILSYCKKIARKNKKAQDCLCIGDKGQWPGNDYQLLSSPYSLSVDEVSSLSEMCWNLVPPGIKDTKATLYYLSYLTFNKNGAAITLP</sequence>
<feature type="domain" description="SIS" evidence="1">
    <location>
        <begin position="28"/>
        <end position="166"/>
    </location>
</feature>
<dbReference type="SUPFAM" id="SSF53697">
    <property type="entry name" value="SIS domain"/>
    <property type="match status" value="1"/>
</dbReference>
<dbReference type="OrthoDB" id="1489290at2"/>
<dbReference type="Gene3D" id="3.40.50.1000">
    <property type="entry name" value="HAD superfamily/HAD-like"/>
    <property type="match status" value="1"/>
</dbReference>
<dbReference type="AlphaFoldDB" id="A0A512RFQ6"/>